<feature type="binding site" evidence="3">
    <location>
        <position position="149"/>
    </location>
    <ligand>
        <name>Mn(2+)</name>
        <dbReference type="ChEBI" id="CHEBI:29035"/>
        <label>1</label>
    </ligand>
</feature>
<gene>
    <name evidence="5" type="ORF">PTE30175_05139</name>
</gene>
<dbReference type="CDD" id="cd11592">
    <property type="entry name" value="Agmatinase_PAH"/>
    <property type="match status" value="1"/>
</dbReference>
<feature type="binding site" evidence="3">
    <location>
        <position position="125"/>
    </location>
    <ligand>
        <name>Mn(2+)</name>
        <dbReference type="ChEBI" id="CHEBI:29035"/>
        <label>1</label>
    </ligand>
</feature>
<feature type="binding site" evidence="3">
    <location>
        <position position="238"/>
    </location>
    <ligand>
        <name>Mn(2+)</name>
        <dbReference type="ChEBI" id="CHEBI:29035"/>
        <label>1</label>
    </ligand>
</feature>
<name>A0A5E4ZBH9_9BURK</name>
<dbReference type="GO" id="GO:0008783">
    <property type="term" value="F:agmatinase activity"/>
    <property type="evidence" value="ECO:0007669"/>
    <property type="project" value="TreeGrafter"/>
</dbReference>
<dbReference type="EMBL" id="CABPRZ010000034">
    <property type="protein sequence ID" value="VVE57775.1"/>
    <property type="molecule type" value="Genomic_DNA"/>
</dbReference>
<evidence type="ECO:0000313" key="5">
    <source>
        <dbReference type="EMBL" id="VVE57775.1"/>
    </source>
</evidence>
<dbReference type="RefSeq" id="WP_150699874.1">
    <property type="nucleotide sequence ID" value="NZ_CABPRZ010000034.1"/>
</dbReference>
<dbReference type="AlphaFoldDB" id="A0A5E4ZBH9"/>
<feature type="binding site" evidence="3">
    <location>
        <position position="151"/>
    </location>
    <ligand>
        <name>Mn(2+)</name>
        <dbReference type="ChEBI" id="CHEBI:29035"/>
        <label>1</label>
    </ligand>
</feature>
<dbReference type="Proteomes" id="UP000414233">
    <property type="component" value="Unassembled WGS sequence"/>
</dbReference>
<keyword evidence="3" id="KW-0464">Manganese</keyword>
<dbReference type="PIRSF" id="PIRSF036979">
    <property type="entry name" value="Arginase"/>
    <property type="match status" value="1"/>
</dbReference>
<keyword evidence="1 3" id="KW-0479">Metal-binding</keyword>
<feature type="binding site" evidence="3">
    <location>
        <position position="147"/>
    </location>
    <ligand>
        <name>Mn(2+)</name>
        <dbReference type="ChEBI" id="CHEBI:29035"/>
        <label>1</label>
    </ligand>
</feature>
<sequence length="321" mass="34980">MSESSLDPIDSLVSPRFSDPATFFRTPWLRDGSAFDIALLGVPFDFSSNRAGTRHGPAEVREMSRLIRRFNSDGGASPFDQCRIADLGDVPVIPVDITRSVASIVKHIERIAASGATTVCVGGDHGVTYPVIKGLGWKQPLGIVHFDAHPDTYPDAWGDRYNHGTLLRRLVEEGLIDPKRSVSVGIRGTRFCLDDRDYHRETGMRLISYDEFEEIGRARTIEIIREVIGNEPTYLTFDIDVLDPAYCVGTGAPEPGGLSMRDAQMIIRGFRGLNIVAGDVCEISPPLDITNHTALNGANLAFEILCLVADAVAKGKAKAGN</sequence>
<evidence type="ECO:0000256" key="4">
    <source>
        <dbReference type="PROSITE-ProRule" id="PRU00742"/>
    </source>
</evidence>
<reference evidence="5 6" key="1">
    <citation type="submission" date="2019-08" db="EMBL/GenBank/DDBJ databases">
        <authorList>
            <person name="Peeters C."/>
        </authorList>
    </citation>
    <scope>NUCLEOTIDE SEQUENCE [LARGE SCALE GENOMIC DNA]</scope>
    <source>
        <strain evidence="5 6">LMG 30175</strain>
    </source>
</reference>
<organism evidence="5 6">
    <name type="scientific">Pandoraea terrae</name>
    <dbReference type="NCBI Taxonomy" id="1537710"/>
    <lineage>
        <taxon>Bacteria</taxon>
        <taxon>Pseudomonadati</taxon>
        <taxon>Pseudomonadota</taxon>
        <taxon>Betaproteobacteria</taxon>
        <taxon>Burkholderiales</taxon>
        <taxon>Burkholderiaceae</taxon>
        <taxon>Pandoraea</taxon>
    </lineage>
</organism>
<evidence type="ECO:0000256" key="1">
    <source>
        <dbReference type="ARBA" id="ARBA00022723"/>
    </source>
</evidence>
<dbReference type="PRINTS" id="PR00116">
    <property type="entry name" value="ARGINASE"/>
</dbReference>
<dbReference type="InterPro" id="IPR006035">
    <property type="entry name" value="Ureohydrolase"/>
</dbReference>
<proteinExistence type="inferred from homology"/>
<dbReference type="Pfam" id="PF00491">
    <property type="entry name" value="Arginase"/>
    <property type="match status" value="1"/>
</dbReference>
<dbReference type="PANTHER" id="PTHR11358">
    <property type="entry name" value="ARGINASE/AGMATINASE"/>
    <property type="match status" value="1"/>
</dbReference>
<protein>
    <submittedName>
        <fullName evidence="5">Agmatinase</fullName>
    </submittedName>
</protein>
<dbReference type="OrthoDB" id="9789727at2"/>
<dbReference type="GO" id="GO:0033389">
    <property type="term" value="P:putrescine biosynthetic process from arginine, via agmatine"/>
    <property type="evidence" value="ECO:0007669"/>
    <property type="project" value="TreeGrafter"/>
</dbReference>
<dbReference type="PANTHER" id="PTHR11358:SF26">
    <property type="entry name" value="GUANIDINO ACID HYDROLASE, MITOCHONDRIAL"/>
    <property type="match status" value="1"/>
</dbReference>
<comment type="cofactor">
    <cofactor evidence="3">
        <name>Mn(2+)</name>
        <dbReference type="ChEBI" id="CHEBI:29035"/>
    </cofactor>
    <text evidence="3">Binds 2 manganese ions per subunit.</text>
</comment>
<keyword evidence="6" id="KW-1185">Reference proteome</keyword>
<evidence type="ECO:0000313" key="6">
    <source>
        <dbReference type="Proteomes" id="UP000414233"/>
    </source>
</evidence>
<dbReference type="PROSITE" id="PS51409">
    <property type="entry name" value="ARGINASE_2"/>
    <property type="match status" value="1"/>
</dbReference>
<evidence type="ECO:0000256" key="3">
    <source>
        <dbReference type="PIRSR" id="PIRSR036979-1"/>
    </source>
</evidence>
<accession>A0A5E4ZBH9</accession>
<keyword evidence="2" id="KW-0378">Hydrolase</keyword>
<comment type="similarity">
    <text evidence="4">Belongs to the arginase family.</text>
</comment>
<dbReference type="SUPFAM" id="SSF52768">
    <property type="entry name" value="Arginase/deacetylase"/>
    <property type="match status" value="1"/>
</dbReference>
<evidence type="ECO:0000256" key="2">
    <source>
        <dbReference type="ARBA" id="ARBA00022801"/>
    </source>
</evidence>
<dbReference type="InterPro" id="IPR023696">
    <property type="entry name" value="Ureohydrolase_dom_sf"/>
</dbReference>
<feature type="binding site" evidence="3">
    <location>
        <position position="240"/>
    </location>
    <ligand>
        <name>Mn(2+)</name>
        <dbReference type="ChEBI" id="CHEBI:29035"/>
        <label>1</label>
    </ligand>
</feature>
<dbReference type="Gene3D" id="3.40.800.10">
    <property type="entry name" value="Ureohydrolase domain"/>
    <property type="match status" value="1"/>
</dbReference>
<dbReference type="GO" id="GO:0046872">
    <property type="term" value="F:metal ion binding"/>
    <property type="evidence" value="ECO:0007669"/>
    <property type="project" value="UniProtKB-KW"/>
</dbReference>